<dbReference type="Proteomes" id="UP001163105">
    <property type="component" value="Unassembled WGS sequence"/>
</dbReference>
<keyword evidence="2" id="KW-0732">Signal</keyword>
<gene>
    <name evidence="3" type="ORF">O9K51_07600</name>
</gene>
<dbReference type="EMBL" id="JAQHRD010000006">
    <property type="protein sequence ID" value="KAJ6439709.1"/>
    <property type="molecule type" value="Genomic_DNA"/>
</dbReference>
<dbReference type="AlphaFoldDB" id="A0AB34FKX2"/>
<feature type="transmembrane region" description="Helical" evidence="1">
    <location>
        <begin position="68"/>
        <end position="90"/>
    </location>
</feature>
<protein>
    <submittedName>
        <fullName evidence="3">Aimless RasGEF</fullName>
    </submittedName>
</protein>
<sequence>MTSFIILAISAGSTYLLWQTGVPEPLFSMPAARLDRLASLFEDTAPVRTMAAFHRSYSTLSEEQILNIIWVAILGLEIMMVLGIAVKSVVRHLSYSRITSGPIAL</sequence>
<keyword evidence="1" id="KW-1133">Transmembrane helix</keyword>
<organism evidence="3 4">
    <name type="scientific">Purpureocillium lavendulum</name>
    <dbReference type="NCBI Taxonomy" id="1247861"/>
    <lineage>
        <taxon>Eukaryota</taxon>
        <taxon>Fungi</taxon>
        <taxon>Dikarya</taxon>
        <taxon>Ascomycota</taxon>
        <taxon>Pezizomycotina</taxon>
        <taxon>Sordariomycetes</taxon>
        <taxon>Hypocreomycetidae</taxon>
        <taxon>Hypocreales</taxon>
        <taxon>Ophiocordycipitaceae</taxon>
        <taxon>Purpureocillium</taxon>
    </lineage>
</organism>
<evidence type="ECO:0000256" key="2">
    <source>
        <dbReference type="SAM" id="SignalP"/>
    </source>
</evidence>
<evidence type="ECO:0000313" key="4">
    <source>
        <dbReference type="Proteomes" id="UP001163105"/>
    </source>
</evidence>
<evidence type="ECO:0000313" key="3">
    <source>
        <dbReference type="EMBL" id="KAJ6439709.1"/>
    </source>
</evidence>
<evidence type="ECO:0000256" key="1">
    <source>
        <dbReference type="SAM" id="Phobius"/>
    </source>
</evidence>
<keyword evidence="4" id="KW-1185">Reference proteome</keyword>
<feature type="chain" id="PRO_5044201896" evidence="2">
    <location>
        <begin position="17"/>
        <end position="105"/>
    </location>
</feature>
<keyword evidence="1" id="KW-0472">Membrane</keyword>
<comment type="caution">
    <text evidence="3">The sequence shown here is derived from an EMBL/GenBank/DDBJ whole genome shotgun (WGS) entry which is preliminary data.</text>
</comment>
<feature type="signal peptide" evidence="2">
    <location>
        <begin position="1"/>
        <end position="16"/>
    </location>
</feature>
<proteinExistence type="predicted"/>
<accession>A0AB34FKX2</accession>
<keyword evidence="1" id="KW-0812">Transmembrane</keyword>
<name>A0AB34FKX2_9HYPO</name>
<reference evidence="3" key="1">
    <citation type="submission" date="2023-01" db="EMBL/GenBank/DDBJ databases">
        <title>The growth and conidiation of Purpureocillium lavendulum are regulated by nitrogen source and histone H3K14 acetylation.</title>
        <authorList>
            <person name="Tang P."/>
            <person name="Han J."/>
            <person name="Zhang C."/>
            <person name="Tang P."/>
            <person name="Qi F."/>
            <person name="Zhang K."/>
            <person name="Liang L."/>
        </authorList>
    </citation>
    <scope>NUCLEOTIDE SEQUENCE</scope>
    <source>
        <strain evidence="3">YMF1.00683</strain>
    </source>
</reference>